<sequence>MDKGSIYILLRDKQAKRGQEPVRNLLQLRFRQPDSQLTSGRTPSQTRNELAYMKRGPALYELRKTLRARRKHCVPIQRLAPRALEMRCECLKYTFIHGSIKLASDVVIYKKMHYRRGLSSAFKRSRTLETPEYSKIAQNSFFKAPLSQNIGVRHIQNYSRTLHRTLLHNFPQQNKVPRTHASRRTCAQVDSLANSGDVALDASGIVTLTTPAATRPQTRSILISRRTSFSGLHPVGDCVIPSYGKRFLLRSGGVLDTVSCVSRGVGDRRRPARSQDYKWPLQLGLQSSRAEIIILQSEHLPPSTPFTRSNLLPLHQLGHPLPSFHPPPPPGRGIPPVSRNSSHVTWRAFICQPCGEAALHAFPPSCALGASWVSPACRRGVAAILFFPQVLRTTRNCWYSPFTVSSPFLNQTFEKSPMYDIKLPHSGVNVSYMDGKITLLPMHLLSIVSTAKWDDGRKKQSCNTLIFTDAVMVQWIARIRLSHYQLGSPLDDDRQIMDAVKYKVVAGEVRTNRAMHAHPTEERSFQDRFSINVWFPTRSADRNTHFPETLDWCGVSASFAIRTAADIGCPRNFNWLSVERSCLFAVICERVKGPKVLPMTHANSQSVHFTVYSPVQSLCPRSYTRSTCTVFMTGTVQSKPSARTYARKVRDCDIINSEINVSNVRVKHLGKFCFVSSLHPLWTALVGSLFNWSHNSPTITTRQTDTTLTRRKVEIELYLSGCRRCNFVGLSALEICRTGVTVALNFLGCYSYFVVLVLSCRVRRGIVTPALADLCWRTFVDARDRLEGSSPHQLQLTLVLLVSMFLVSDKGKPGFSRGSPGPPPFLHSGAALIPLRFALAGSQGLFVKRMSNLSTLHSVFPFASVLFFHITLQTRTNEKPGIHSRFQQRKSVKTTPLRISRKSFIISGATVAEVLACSPPTKAIRAQSPAGSLWIFGYGNRAGQCRWSGGFSRGSPFPPPPHSGAAPYSPKSSSSALKTSMLRAVQNLFIEMLKNKACLLLATIIPLLSTPASGQFLLTSGLCAVSSTCQGVNSRGCQSLGISGLPHTIPYLKLTPYRRVNTPSPETRAGSQFKEHPFAQPGESTTLRSLTLSLCEIEPKIKSRSYLLVKTVHGKVSTSEIDLRKMPLALPAYSLTSTLIGLRPVKFVTTDGN</sequence>
<evidence type="ECO:0000256" key="1">
    <source>
        <dbReference type="SAM" id="MobiDB-lite"/>
    </source>
</evidence>
<organism evidence="2 3">
    <name type="scientific">Dryococelus australis</name>
    <dbReference type="NCBI Taxonomy" id="614101"/>
    <lineage>
        <taxon>Eukaryota</taxon>
        <taxon>Metazoa</taxon>
        <taxon>Ecdysozoa</taxon>
        <taxon>Arthropoda</taxon>
        <taxon>Hexapoda</taxon>
        <taxon>Insecta</taxon>
        <taxon>Pterygota</taxon>
        <taxon>Neoptera</taxon>
        <taxon>Polyneoptera</taxon>
        <taxon>Phasmatodea</taxon>
        <taxon>Verophasmatodea</taxon>
        <taxon>Anareolatae</taxon>
        <taxon>Phasmatidae</taxon>
        <taxon>Eurycanthinae</taxon>
        <taxon>Dryococelus</taxon>
    </lineage>
</organism>
<dbReference type="EMBL" id="JARBHB010000001">
    <property type="protein sequence ID" value="KAJ8898118.1"/>
    <property type="molecule type" value="Genomic_DNA"/>
</dbReference>
<gene>
    <name evidence="2" type="ORF">PR048_003478</name>
</gene>
<feature type="region of interest" description="Disordered" evidence="1">
    <location>
        <begin position="1063"/>
        <end position="1082"/>
    </location>
</feature>
<keyword evidence="3" id="KW-1185">Reference proteome</keyword>
<reference evidence="2 3" key="1">
    <citation type="submission" date="2023-02" db="EMBL/GenBank/DDBJ databases">
        <title>LHISI_Scaffold_Assembly.</title>
        <authorList>
            <person name="Stuart O.P."/>
            <person name="Cleave R."/>
            <person name="Magrath M.J.L."/>
            <person name="Mikheyev A.S."/>
        </authorList>
    </citation>
    <scope>NUCLEOTIDE SEQUENCE [LARGE SCALE GENOMIC DNA]</scope>
    <source>
        <strain evidence="2">Daus_M_001</strain>
        <tissue evidence="2">Leg muscle</tissue>
    </source>
</reference>
<name>A0ABQ9IQ47_9NEOP</name>
<protein>
    <submittedName>
        <fullName evidence="2">Uncharacterized protein</fullName>
    </submittedName>
</protein>
<dbReference type="Proteomes" id="UP001159363">
    <property type="component" value="Chromosome 1"/>
</dbReference>
<evidence type="ECO:0000313" key="2">
    <source>
        <dbReference type="EMBL" id="KAJ8898118.1"/>
    </source>
</evidence>
<proteinExistence type="predicted"/>
<comment type="caution">
    <text evidence="2">The sequence shown here is derived from an EMBL/GenBank/DDBJ whole genome shotgun (WGS) entry which is preliminary data.</text>
</comment>
<evidence type="ECO:0000313" key="3">
    <source>
        <dbReference type="Proteomes" id="UP001159363"/>
    </source>
</evidence>
<accession>A0ABQ9IQ47</accession>